<name>A0A5E4M518_9HEMI</name>
<accession>A0A5E4M518</accession>
<evidence type="ECO:0000256" key="1">
    <source>
        <dbReference type="ARBA" id="ARBA00004123"/>
    </source>
</evidence>
<evidence type="ECO:0000313" key="5">
    <source>
        <dbReference type="EMBL" id="VVC24476.1"/>
    </source>
</evidence>
<dbReference type="EMBL" id="CABPRJ010000003">
    <property type="protein sequence ID" value="VVC24476.1"/>
    <property type="molecule type" value="Genomic_DNA"/>
</dbReference>
<dbReference type="Proteomes" id="UP000325440">
    <property type="component" value="Unassembled WGS sequence"/>
</dbReference>
<evidence type="ECO:0000256" key="2">
    <source>
        <dbReference type="ARBA" id="ARBA00009389"/>
    </source>
</evidence>
<dbReference type="GO" id="GO:0005634">
    <property type="term" value="C:nucleus"/>
    <property type="evidence" value="ECO:0007669"/>
    <property type="project" value="UniProtKB-SubCell"/>
</dbReference>
<proteinExistence type="inferred from homology"/>
<organism evidence="5 6">
    <name type="scientific">Cinara cedri</name>
    <dbReference type="NCBI Taxonomy" id="506608"/>
    <lineage>
        <taxon>Eukaryota</taxon>
        <taxon>Metazoa</taxon>
        <taxon>Ecdysozoa</taxon>
        <taxon>Arthropoda</taxon>
        <taxon>Hexapoda</taxon>
        <taxon>Insecta</taxon>
        <taxon>Pterygota</taxon>
        <taxon>Neoptera</taxon>
        <taxon>Paraneoptera</taxon>
        <taxon>Hemiptera</taxon>
        <taxon>Sternorrhyncha</taxon>
        <taxon>Aphidomorpha</taxon>
        <taxon>Aphidoidea</taxon>
        <taxon>Aphididae</taxon>
        <taxon>Lachninae</taxon>
        <taxon>Cinara</taxon>
    </lineage>
</organism>
<comment type="subcellular location">
    <subcellularLocation>
        <location evidence="1">Nucleus</location>
    </subcellularLocation>
</comment>
<dbReference type="PANTHER" id="PTHR13168">
    <property type="entry name" value="ASSOCIATE OF C-MYC AMY-1"/>
    <property type="match status" value="1"/>
</dbReference>
<dbReference type="GO" id="GO:0003713">
    <property type="term" value="F:transcription coactivator activity"/>
    <property type="evidence" value="ECO:0007669"/>
    <property type="project" value="InterPro"/>
</dbReference>
<dbReference type="AlphaFoldDB" id="A0A5E4M518"/>
<evidence type="ECO:0000256" key="4">
    <source>
        <dbReference type="SAM" id="MobiDB-lite"/>
    </source>
</evidence>
<evidence type="ECO:0000256" key="3">
    <source>
        <dbReference type="ARBA" id="ARBA00023242"/>
    </source>
</evidence>
<dbReference type="PANTHER" id="PTHR13168:SF0">
    <property type="entry name" value="C-MYC-BINDING PROTEIN"/>
    <property type="match status" value="1"/>
</dbReference>
<dbReference type="PRINTS" id="PR02028">
    <property type="entry name" value="CMYCBINDINGP"/>
</dbReference>
<protein>
    <submittedName>
        <fullName evidence="5">Uncharacterized protein</fullName>
    </submittedName>
</protein>
<dbReference type="InterPro" id="IPR026060">
    <property type="entry name" value="AMY1"/>
</dbReference>
<keyword evidence="6" id="KW-1185">Reference proteome</keyword>
<feature type="region of interest" description="Disordered" evidence="4">
    <location>
        <begin position="95"/>
        <end position="130"/>
    </location>
</feature>
<comment type="similarity">
    <text evidence="2">Belongs to the AMY1 family.</text>
</comment>
<keyword evidence="3" id="KW-0539">Nucleus</keyword>
<feature type="compositionally biased region" description="Acidic residues" evidence="4">
    <location>
        <begin position="100"/>
        <end position="114"/>
    </location>
</feature>
<sequence length="130" mass="14717">MSSCEDFEKEKEEFMSYLDQYGVMDKLTDTLIMLYNETESPLDPIDFVRKNMCLDNADVKGIAEMKSKLVDAKAELNRLLNVRNEFKNHLSRLEGKGCSSDEDCGGVETDDDFGMDQLTATATDPKPESR</sequence>
<dbReference type="OrthoDB" id="524165at2759"/>
<evidence type="ECO:0000313" key="6">
    <source>
        <dbReference type="Proteomes" id="UP000325440"/>
    </source>
</evidence>
<reference evidence="5 6" key="1">
    <citation type="submission" date="2019-08" db="EMBL/GenBank/DDBJ databases">
        <authorList>
            <person name="Alioto T."/>
            <person name="Alioto T."/>
            <person name="Gomez Garrido J."/>
        </authorList>
    </citation>
    <scope>NUCLEOTIDE SEQUENCE [LARGE SCALE GENOMIC DNA]</scope>
</reference>
<gene>
    <name evidence="5" type="ORF">CINCED_3A023322</name>
</gene>